<dbReference type="PANTHER" id="PTHR30441:SF4">
    <property type="entry name" value="PROTEIN ASMA"/>
    <property type="match status" value="1"/>
</dbReference>
<gene>
    <name evidence="4" type="ORF">WH50_08575</name>
</gene>
<feature type="domain" description="AsmA" evidence="3">
    <location>
        <begin position="2"/>
        <end position="602"/>
    </location>
</feature>
<protein>
    <recommendedName>
        <fullName evidence="3">AsmA domain-containing protein</fullName>
    </recommendedName>
</protein>
<feature type="transmembrane region" description="Helical" evidence="2">
    <location>
        <begin position="6"/>
        <end position="27"/>
    </location>
</feature>
<evidence type="ECO:0000256" key="1">
    <source>
        <dbReference type="SAM" id="MobiDB-lite"/>
    </source>
</evidence>
<keyword evidence="2" id="KW-0472">Membrane</keyword>
<feature type="compositionally biased region" description="Polar residues" evidence="1">
    <location>
        <begin position="141"/>
        <end position="151"/>
    </location>
</feature>
<keyword evidence="5" id="KW-1185">Reference proteome</keyword>
<comment type="caution">
    <text evidence="4">The sequence shown here is derived from an EMBL/GenBank/DDBJ whole genome shotgun (WGS) entry which is preliminary data.</text>
</comment>
<proteinExistence type="predicted"/>
<evidence type="ECO:0000259" key="3">
    <source>
        <dbReference type="Pfam" id="PF05170"/>
    </source>
</evidence>
<feature type="region of interest" description="Disordered" evidence="1">
    <location>
        <begin position="122"/>
        <end position="151"/>
    </location>
</feature>
<dbReference type="RefSeq" id="WP_110186944.1">
    <property type="nucleotide sequence ID" value="NZ_CP177354.1"/>
</dbReference>
<accession>A0ABX5LY85</accession>
<evidence type="ECO:0000313" key="4">
    <source>
        <dbReference type="EMBL" id="PXF31646.1"/>
    </source>
</evidence>
<dbReference type="EMBL" id="LAPT01000036">
    <property type="protein sequence ID" value="PXF31646.1"/>
    <property type="molecule type" value="Genomic_DNA"/>
</dbReference>
<keyword evidence="2" id="KW-1133">Transmembrane helix</keyword>
<dbReference type="PANTHER" id="PTHR30441">
    <property type="entry name" value="DUF748 DOMAIN-CONTAINING PROTEIN"/>
    <property type="match status" value="1"/>
</dbReference>
<dbReference type="Proteomes" id="UP000248090">
    <property type="component" value="Unassembled WGS sequence"/>
</dbReference>
<dbReference type="Pfam" id="PF05170">
    <property type="entry name" value="AsmA"/>
    <property type="match status" value="1"/>
</dbReference>
<evidence type="ECO:0000313" key="5">
    <source>
        <dbReference type="Proteomes" id="UP000248090"/>
    </source>
</evidence>
<reference evidence="4 5" key="1">
    <citation type="submission" date="2015-03" db="EMBL/GenBank/DDBJ databases">
        <authorList>
            <person name="Krishnan R."/>
            <person name="Midha S."/>
            <person name="Patil P.B."/>
            <person name="Rameshkumar N."/>
        </authorList>
    </citation>
    <scope>NUCLEOTIDE SEQUENCE [LARGE SCALE GENOMIC DNA]</scope>
    <source>
        <strain evidence="4 5">L1E11</strain>
    </source>
</reference>
<name>A0ABX5LY85_9GAMM</name>
<dbReference type="InterPro" id="IPR052894">
    <property type="entry name" value="AsmA-related"/>
</dbReference>
<keyword evidence="2" id="KW-0812">Transmembrane</keyword>
<feature type="compositionally biased region" description="Low complexity" evidence="1">
    <location>
        <begin position="127"/>
        <end position="138"/>
    </location>
</feature>
<organism evidence="4 5">
    <name type="scientific">Pokkaliibacter plantistimulans</name>
    <dbReference type="NCBI Taxonomy" id="1635171"/>
    <lineage>
        <taxon>Bacteria</taxon>
        <taxon>Pseudomonadati</taxon>
        <taxon>Pseudomonadota</taxon>
        <taxon>Gammaproteobacteria</taxon>
        <taxon>Oceanospirillales</taxon>
        <taxon>Balneatrichaceae</taxon>
        <taxon>Pokkaliibacter</taxon>
    </lineage>
</organism>
<dbReference type="InterPro" id="IPR007844">
    <property type="entry name" value="AsmA"/>
</dbReference>
<evidence type="ECO:0000256" key="2">
    <source>
        <dbReference type="SAM" id="Phobius"/>
    </source>
</evidence>
<sequence>MKATKIILWLLGALFGLLALVVIYLLVAFDPNDYRQRIGEMVQEKTGLQLEIKGPMSWSLFPQFAITLEDVQAGYPDRPTVATLQHASVAMDVPALISGRLSLSGLMVDGLVLDLNRDKTGANNWDRPSAASSPAARSTAEPGSQPASSASRSMALAIDDIDLQNVQVNYHDLQANQNIALGPVNLRASAIRLGQAFPLTLTLPLSVQADGKQAIQLGNKLQASMLLDPERQLYQLHDMDLLSTIDGVTRQSLLLEIKGDVDADMQQQQVRLPNLKLALNGMQGQLDATVKDLQKAPALQGSLQIAELNLRKWLSDIGMSVSLPDEKALTAASMTTALMVDRQQLSLTNLTARLDESKISGSFQQPLNKGQTEFKLGIDQLNLDRYVASSATPATKLEASSSTTAAATAKTTSDAGYSKAPMLPVEALQGLNLRGSVQLGKLTYQQVAMSQVKFNVAAAAGKLVVDQASAQIAEGKVVLKAQVDAQKAPLRNQLQFNVDHLALEQVQTLLGSTQPAVNGIGSMSGSLSMSGNSVFDWVNSLNGSAKANVTDGRLNNINLTQQICEGIAFANQETLTAAADSEHTRLTNASLQAQFNNGVAHIDSAQGQLVGASAKGSGQINLPQRQLDMGVGVTIEGDTSREACTINPKFQGLEWPLRCQGSLDGDPAKWCRPDKEGFAKTLTSLASNEAKRKAQKELNRALDKQSDKLSEKLGGDNAEAVKGLLQGLFKK</sequence>